<keyword evidence="2 5" id="KW-0812">Transmembrane</keyword>
<dbReference type="OrthoDB" id="1684102at2759"/>
<sequence>MEGGDMLLIDYKFMQGSERDLFTADSHPISSLSAILILFCMMTGDDANYFDSIYQNGIVNVLTIALFSMLINILSTHIFVRTWRFNFGLQYADVVQDIFNGGKTITRIIFIIALVYTGLVIQQCAEYNIRSIVAPHLKNSYLTNSNIMNYVIIPLFILPFMLVKRFASLRYYLMLGNIGVLVVLVVSIYFFVKCYKENGFDPQKQFVMISKSFWGCYDIFSGFSSLFWGQPFLCAIASTLPKTSQKSVIATSVNATIIVFIVNLAISLFIHFTFWGTVGNDDALAYYDTSNIASIIGLIGSFFNNVITTCGYLYVASNELIQLFFSQASTFTRFFSSIIIYLFCCLLATYYVAPYSKYFDIIGKTCYLIIAYYIPPIVYLKAFRVKSGWGILSIIYLLFIICYTGARYYDLLER</sequence>
<dbReference type="VEuPathDB" id="TrichDB:TVAG_605120"/>
<keyword evidence="3 5" id="KW-1133">Transmembrane helix</keyword>
<feature type="transmembrane region" description="Helical" evidence="5">
    <location>
        <begin position="21"/>
        <end position="44"/>
    </location>
</feature>
<protein>
    <recommendedName>
        <fullName evidence="6">Amino acid transporter transmembrane domain-containing protein</fullName>
    </recommendedName>
</protein>
<reference evidence="7" key="1">
    <citation type="submission" date="2006-10" db="EMBL/GenBank/DDBJ databases">
        <authorList>
            <person name="Amadeo P."/>
            <person name="Zhao Q."/>
            <person name="Wortman J."/>
            <person name="Fraser-Liggett C."/>
            <person name="Carlton J."/>
        </authorList>
    </citation>
    <scope>NUCLEOTIDE SEQUENCE</scope>
    <source>
        <strain evidence="7">G3</strain>
    </source>
</reference>
<evidence type="ECO:0000259" key="6">
    <source>
        <dbReference type="Pfam" id="PF01490"/>
    </source>
</evidence>
<feature type="transmembrane region" description="Helical" evidence="5">
    <location>
        <begin position="334"/>
        <end position="352"/>
    </location>
</feature>
<evidence type="ECO:0000256" key="3">
    <source>
        <dbReference type="ARBA" id="ARBA00022989"/>
    </source>
</evidence>
<evidence type="ECO:0000313" key="8">
    <source>
        <dbReference type="Proteomes" id="UP000001542"/>
    </source>
</evidence>
<dbReference type="Pfam" id="PF01490">
    <property type="entry name" value="Aa_trans"/>
    <property type="match status" value="1"/>
</dbReference>
<dbReference type="AlphaFoldDB" id="A2GGH5"/>
<dbReference type="GO" id="GO:0015179">
    <property type="term" value="F:L-amino acid transmembrane transporter activity"/>
    <property type="evidence" value="ECO:0000318"/>
    <property type="project" value="GO_Central"/>
</dbReference>
<evidence type="ECO:0000313" key="7">
    <source>
        <dbReference type="EMBL" id="EAX83742.1"/>
    </source>
</evidence>
<evidence type="ECO:0000256" key="2">
    <source>
        <dbReference type="ARBA" id="ARBA00022692"/>
    </source>
</evidence>
<feature type="transmembrane region" description="Helical" evidence="5">
    <location>
        <begin position="212"/>
        <end position="236"/>
    </location>
</feature>
<feature type="transmembrane region" description="Helical" evidence="5">
    <location>
        <begin position="292"/>
        <end position="314"/>
    </location>
</feature>
<evidence type="ECO:0000256" key="4">
    <source>
        <dbReference type="ARBA" id="ARBA00023136"/>
    </source>
</evidence>
<reference evidence="7" key="2">
    <citation type="journal article" date="2007" name="Science">
        <title>Draft genome sequence of the sexually transmitted pathogen Trichomonas vaginalis.</title>
        <authorList>
            <person name="Carlton J.M."/>
            <person name="Hirt R.P."/>
            <person name="Silva J.C."/>
            <person name="Delcher A.L."/>
            <person name="Schatz M."/>
            <person name="Zhao Q."/>
            <person name="Wortman J.R."/>
            <person name="Bidwell S.L."/>
            <person name="Alsmark U.C.M."/>
            <person name="Besteiro S."/>
            <person name="Sicheritz-Ponten T."/>
            <person name="Noel C.J."/>
            <person name="Dacks J.B."/>
            <person name="Foster P.G."/>
            <person name="Simillion C."/>
            <person name="Van de Peer Y."/>
            <person name="Miranda-Saavedra D."/>
            <person name="Barton G.J."/>
            <person name="Westrop G.D."/>
            <person name="Mueller S."/>
            <person name="Dessi D."/>
            <person name="Fiori P.L."/>
            <person name="Ren Q."/>
            <person name="Paulsen I."/>
            <person name="Zhang H."/>
            <person name="Bastida-Corcuera F.D."/>
            <person name="Simoes-Barbosa A."/>
            <person name="Brown M.T."/>
            <person name="Hayes R.D."/>
            <person name="Mukherjee M."/>
            <person name="Okumura C.Y."/>
            <person name="Schneider R."/>
            <person name="Smith A.J."/>
            <person name="Vanacova S."/>
            <person name="Villalvazo M."/>
            <person name="Haas B.J."/>
            <person name="Pertea M."/>
            <person name="Feldblyum T.V."/>
            <person name="Utterback T.R."/>
            <person name="Shu C.L."/>
            <person name="Osoegawa K."/>
            <person name="de Jong P.J."/>
            <person name="Hrdy I."/>
            <person name="Horvathova L."/>
            <person name="Zubacova Z."/>
            <person name="Dolezal P."/>
            <person name="Malik S.B."/>
            <person name="Logsdon J.M. Jr."/>
            <person name="Henze K."/>
            <person name="Gupta A."/>
            <person name="Wang C.C."/>
            <person name="Dunne R.L."/>
            <person name="Upcroft J.A."/>
            <person name="Upcroft P."/>
            <person name="White O."/>
            <person name="Salzberg S.L."/>
            <person name="Tang P."/>
            <person name="Chiu C.-H."/>
            <person name="Lee Y.-S."/>
            <person name="Embley T.M."/>
            <person name="Coombs G.H."/>
            <person name="Mottram J.C."/>
            <person name="Tachezy J."/>
            <person name="Fraser-Liggett C.M."/>
            <person name="Johnson P.J."/>
        </authorList>
    </citation>
    <scope>NUCLEOTIDE SEQUENCE [LARGE SCALE GENOMIC DNA]</scope>
    <source>
        <strain evidence="7">G3</strain>
    </source>
</reference>
<organism evidence="7 8">
    <name type="scientific">Trichomonas vaginalis (strain ATCC PRA-98 / G3)</name>
    <dbReference type="NCBI Taxonomy" id="412133"/>
    <lineage>
        <taxon>Eukaryota</taxon>
        <taxon>Metamonada</taxon>
        <taxon>Parabasalia</taxon>
        <taxon>Trichomonadida</taxon>
        <taxon>Trichomonadidae</taxon>
        <taxon>Trichomonas</taxon>
    </lineage>
</organism>
<feature type="transmembrane region" description="Helical" evidence="5">
    <location>
        <begin position="147"/>
        <end position="164"/>
    </location>
</feature>
<gene>
    <name evidence="7" type="ORF">TVAG_605120</name>
</gene>
<feature type="transmembrane region" description="Helical" evidence="5">
    <location>
        <begin position="248"/>
        <end position="272"/>
    </location>
</feature>
<keyword evidence="4 5" id="KW-0472">Membrane</keyword>
<feature type="transmembrane region" description="Helical" evidence="5">
    <location>
        <begin position="104"/>
        <end position="121"/>
    </location>
</feature>
<feature type="transmembrane region" description="Helical" evidence="5">
    <location>
        <begin position="64"/>
        <end position="83"/>
    </location>
</feature>
<dbReference type="PANTHER" id="PTHR22950">
    <property type="entry name" value="AMINO ACID TRANSPORTER"/>
    <property type="match status" value="1"/>
</dbReference>
<feature type="transmembrane region" description="Helical" evidence="5">
    <location>
        <begin position="358"/>
        <end position="380"/>
    </location>
</feature>
<dbReference type="Proteomes" id="UP000001542">
    <property type="component" value="Unassembled WGS sequence"/>
</dbReference>
<dbReference type="RefSeq" id="XP_001296672.1">
    <property type="nucleotide sequence ID" value="XM_001296671.1"/>
</dbReference>
<dbReference type="GO" id="GO:0005774">
    <property type="term" value="C:vacuolar membrane"/>
    <property type="evidence" value="ECO:0000318"/>
    <property type="project" value="GO_Central"/>
</dbReference>
<accession>A2GGH5</accession>
<name>A2GGH5_TRIV3</name>
<dbReference type="InParanoid" id="A2GGH5"/>
<dbReference type="EMBL" id="DS115751">
    <property type="protein sequence ID" value="EAX83742.1"/>
    <property type="molecule type" value="Genomic_DNA"/>
</dbReference>
<proteinExistence type="predicted"/>
<evidence type="ECO:0000256" key="1">
    <source>
        <dbReference type="ARBA" id="ARBA00004141"/>
    </source>
</evidence>
<dbReference type="KEGG" id="tva:4741374"/>
<comment type="subcellular location">
    <subcellularLocation>
        <location evidence="1">Membrane</location>
        <topology evidence="1">Multi-pass membrane protein</topology>
    </subcellularLocation>
</comment>
<feature type="transmembrane region" description="Helical" evidence="5">
    <location>
        <begin position="387"/>
        <end position="406"/>
    </location>
</feature>
<dbReference type="VEuPathDB" id="TrichDB:TVAGG3_0463700"/>
<dbReference type="InterPro" id="IPR013057">
    <property type="entry name" value="AA_transpt_TM"/>
</dbReference>
<feature type="transmembrane region" description="Helical" evidence="5">
    <location>
        <begin position="171"/>
        <end position="192"/>
    </location>
</feature>
<feature type="domain" description="Amino acid transporter transmembrane" evidence="6">
    <location>
        <begin position="54"/>
        <end position="390"/>
    </location>
</feature>
<dbReference type="GO" id="GO:0003333">
    <property type="term" value="P:amino acid transmembrane transport"/>
    <property type="evidence" value="ECO:0000318"/>
    <property type="project" value="GO_Central"/>
</dbReference>
<evidence type="ECO:0000256" key="5">
    <source>
        <dbReference type="SAM" id="Phobius"/>
    </source>
</evidence>
<dbReference type="PANTHER" id="PTHR22950:SF349">
    <property type="entry name" value="AMINO ACID TRANSPORTER TRANSMEMBRANE DOMAIN-CONTAINING PROTEIN"/>
    <property type="match status" value="1"/>
</dbReference>
<keyword evidence="8" id="KW-1185">Reference proteome</keyword>